<keyword evidence="2" id="KW-1185">Reference proteome</keyword>
<proteinExistence type="predicted"/>
<sequence length="116" mass="12878">MCISFASQQRSLSYKLTSTHVSIWPLFGLTIENGAFILVYEDTRTHAHLSRAAQRGGSAINTRNIVDRTVDAGVERTRTRPLPSGRVSMCAVALYLLIQRRESPFSTARREASHSG</sequence>
<protein>
    <submittedName>
        <fullName evidence="1">Uncharacterized protein</fullName>
    </submittedName>
</protein>
<dbReference type="AlphaFoldDB" id="A0AAD6YQK5"/>
<accession>A0AAD6YQK5</accession>
<gene>
    <name evidence="1" type="ORF">GGX14DRAFT_556913</name>
</gene>
<name>A0AAD6YQK5_9AGAR</name>
<organism evidence="1 2">
    <name type="scientific">Mycena pura</name>
    <dbReference type="NCBI Taxonomy" id="153505"/>
    <lineage>
        <taxon>Eukaryota</taxon>
        <taxon>Fungi</taxon>
        <taxon>Dikarya</taxon>
        <taxon>Basidiomycota</taxon>
        <taxon>Agaricomycotina</taxon>
        <taxon>Agaricomycetes</taxon>
        <taxon>Agaricomycetidae</taxon>
        <taxon>Agaricales</taxon>
        <taxon>Marasmiineae</taxon>
        <taxon>Mycenaceae</taxon>
        <taxon>Mycena</taxon>
    </lineage>
</organism>
<reference evidence="1" key="1">
    <citation type="submission" date="2023-03" db="EMBL/GenBank/DDBJ databases">
        <title>Massive genome expansion in bonnet fungi (Mycena s.s.) driven by repeated elements and novel gene families across ecological guilds.</title>
        <authorList>
            <consortium name="Lawrence Berkeley National Laboratory"/>
            <person name="Harder C.B."/>
            <person name="Miyauchi S."/>
            <person name="Viragh M."/>
            <person name="Kuo A."/>
            <person name="Thoen E."/>
            <person name="Andreopoulos B."/>
            <person name="Lu D."/>
            <person name="Skrede I."/>
            <person name="Drula E."/>
            <person name="Henrissat B."/>
            <person name="Morin E."/>
            <person name="Kohler A."/>
            <person name="Barry K."/>
            <person name="LaButti K."/>
            <person name="Morin E."/>
            <person name="Salamov A."/>
            <person name="Lipzen A."/>
            <person name="Mereny Z."/>
            <person name="Hegedus B."/>
            <person name="Baldrian P."/>
            <person name="Stursova M."/>
            <person name="Weitz H."/>
            <person name="Taylor A."/>
            <person name="Grigoriev I.V."/>
            <person name="Nagy L.G."/>
            <person name="Martin F."/>
            <person name="Kauserud H."/>
        </authorList>
    </citation>
    <scope>NUCLEOTIDE SEQUENCE</scope>
    <source>
        <strain evidence="1">9144</strain>
    </source>
</reference>
<comment type="caution">
    <text evidence="1">The sequence shown here is derived from an EMBL/GenBank/DDBJ whole genome shotgun (WGS) entry which is preliminary data.</text>
</comment>
<dbReference type="EMBL" id="JARJCW010000004">
    <property type="protein sequence ID" value="KAJ7226164.1"/>
    <property type="molecule type" value="Genomic_DNA"/>
</dbReference>
<dbReference type="InterPro" id="IPR044878">
    <property type="entry name" value="UbiA_sf"/>
</dbReference>
<evidence type="ECO:0000313" key="2">
    <source>
        <dbReference type="Proteomes" id="UP001219525"/>
    </source>
</evidence>
<dbReference type="Gene3D" id="1.10.357.140">
    <property type="entry name" value="UbiA prenyltransferase"/>
    <property type="match status" value="1"/>
</dbReference>
<dbReference type="Proteomes" id="UP001219525">
    <property type="component" value="Unassembled WGS sequence"/>
</dbReference>
<evidence type="ECO:0000313" key="1">
    <source>
        <dbReference type="EMBL" id="KAJ7226164.1"/>
    </source>
</evidence>